<gene>
    <name evidence="3" type="ORF">E5676_scaffold195G00640</name>
    <name evidence="2" type="ORF">E6C27_scaffold191G001030</name>
</gene>
<dbReference type="Proteomes" id="UP000321947">
    <property type="component" value="Unassembled WGS sequence"/>
</dbReference>
<organism evidence="2 4">
    <name type="scientific">Cucumis melo var. makuwa</name>
    <name type="common">Oriental melon</name>
    <dbReference type="NCBI Taxonomy" id="1194695"/>
    <lineage>
        <taxon>Eukaryota</taxon>
        <taxon>Viridiplantae</taxon>
        <taxon>Streptophyta</taxon>
        <taxon>Embryophyta</taxon>
        <taxon>Tracheophyta</taxon>
        <taxon>Spermatophyta</taxon>
        <taxon>Magnoliopsida</taxon>
        <taxon>eudicotyledons</taxon>
        <taxon>Gunneridae</taxon>
        <taxon>Pentapetalae</taxon>
        <taxon>rosids</taxon>
        <taxon>fabids</taxon>
        <taxon>Cucurbitales</taxon>
        <taxon>Cucurbitaceae</taxon>
        <taxon>Benincaseae</taxon>
        <taxon>Cucumis</taxon>
    </lineage>
</organism>
<feature type="region of interest" description="Disordered" evidence="1">
    <location>
        <begin position="1"/>
        <end position="21"/>
    </location>
</feature>
<evidence type="ECO:0000313" key="5">
    <source>
        <dbReference type="Proteomes" id="UP000321947"/>
    </source>
</evidence>
<evidence type="ECO:0000313" key="3">
    <source>
        <dbReference type="EMBL" id="TYK22633.1"/>
    </source>
</evidence>
<accession>A0A5A7T4T4</accession>
<dbReference type="Proteomes" id="UP000321393">
    <property type="component" value="Unassembled WGS sequence"/>
</dbReference>
<evidence type="ECO:0000313" key="2">
    <source>
        <dbReference type="EMBL" id="KAA0036587.1"/>
    </source>
</evidence>
<feature type="region of interest" description="Disordered" evidence="1">
    <location>
        <begin position="193"/>
        <end position="212"/>
    </location>
</feature>
<protein>
    <submittedName>
        <fullName evidence="2">NBS-LRR type resistance protein</fullName>
    </submittedName>
</protein>
<comment type="caution">
    <text evidence="2">The sequence shown here is derived from an EMBL/GenBank/DDBJ whole genome shotgun (WGS) entry which is preliminary data.</text>
</comment>
<dbReference type="AlphaFoldDB" id="A0A5A7T4T4"/>
<proteinExistence type="predicted"/>
<name>A0A5A7T4T4_CUCMM</name>
<reference evidence="4 5" key="1">
    <citation type="submission" date="2019-08" db="EMBL/GenBank/DDBJ databases">
        <title>Draft genome sequences of two oriental melons (Cucumis melo L. var makuwa).</title>
        <authorList>
            <person name="Kwon S.-Y."/>
        </authorList>
    </citation>
    <scope>NUCLEOTIDE SEQUENCE [LARGE SCALE GENOMIC DNA]</scope>
    <source>
        <strain evidence="5">cv. Chang Bougi</strain>
        <strain evidence="4">cv. SW 3</strain>
        <tissue evidence="2">Leaf</tissue>
    </source>
</reference>
<evidence type="ECO:0000256" key="1">
    <source>
        <dbReference type="SAM" id="MobiDB-lite"/>
    </source>
</evidence>
<dbReference type="EMBL" id="SSTD01004937">
    <property type="protein sequence ID" value="TYK22633.1"/>
    <property type="molecule type" value="Genomic_DNA"/>
</dbReference>
<dbReference type="EMBL" id="SSTE01019582">
    <property type="protein sequence ID" value="KAA0036587.1"/>
    <property type="molecule type" value="Genomic_DNA"/>
</dbReference>
<evidence type="ECO:0000313" key="4">
    <source>
        <dbReference type="Proteomes" id="UP000321393"/>
    </source>
</evidence>
<sequence length="212" mass="23489">MTRPDNENMSNKIHRRKRKENQTRPYGLHASFLPLVGLPLAVPLPEKLKREKGDYKTYPNAHISLVIPKDARISLVTPKDTAISLVIPKDARISLVFPKDSPISLVIPKDACISLVFPNDTHISKRRIFGRSTAVMIRGLEEFDDRLYFNAAEGGGASTDTIGRRTHGGVRLCKIERGGCAVERQAGYRARKEEEENEAAGGEGAVARELGF</sequence>